<dbReference type="OMA" id="IAIRRCY"/>
<evidence type="ECO:0000256" key="2">
    <source>
        <dbReference type="SAM" id="Phobius"/>
    </source>
</evidence>
<feature type="region of interest" description="Disordered" evidence="1">
    <location>
        <begin position="241"/>
        <end position="290"/>
    </location>
</feature>
<dbReference type="InParanoid" id="A0A2H3CAI8"/>
<keyword evidence="2" id="KW-0812">Transmembrane</keyword>
<evidence type="ECO:0000313" key="4">
    <source>
        <dbReference type="Proteomes" id="UP000217790"/>
    </source>
</evidence>
<feature type="region of interest" description="Disordered" evidence="1">
    <location>
        <begin position="335"/>
        <end position="409"/>
    </location>
</feature>
<feature type="region of interest" description="Disordered" evidence="1">
    <location>
        <begin position="471"/>
        <end position="492"/>
    </location>
</feature>
<reference evidence="4" key="1">
    <citation type="journal article" date="2017" name="Nat. Ecol. Evol.">
        <title>Genome expansion and lineage-specific genetic innovations in the forest pathogenic fungi Armillaria.</title>
        <authorList>
            <person name="Sipos G."/>
            <person name="Prasanna A.N."/>
            <person name="Walter M.C."/>
            <person name="O'Connor E."/>
            <person name="Balint B."/>
            <person name="Krizsan K."/>
            <person name="Kiss B."/>
            <person name="Hess J."/>
            <person name="Varga T."/>
            <person name="Slot J."/>
            <person name="Riley R."/>
            <person name="Boka B."/>
            <person name="Rigling D."/>
            <person name="Barry K."/>
            <person name="Lee J."/>
            <person name="Mihaltcheva S."/>
            <person name="LaButti K."/>
            <person name="Lipzen A."/>
            <person name="Waldron R."/>
            <person name="Moloney N.M."/>
            <person name="Sperisen C."/>
            <person name="Kredics L."/>
            <person name="Vagvoelgyi C."/>
            <person name="Patrignani A."/>
            <person name="Fitzpatrick D."/>
            <person name="Nagy I."/>
            <person name="Doyle S."/>
            <person name="Anderson J.B."/>
            <person name="Grigoriev I.V."/>
            <person name="Gueldener U."/>
            <person name="Muensterkoetter M."/>
            <person name="Nagy L.G."/>
        </authorList>
    </citation>
    <scope>NUCLEOTIDE SEQUENCE [LARGE SCALE GENOMIC DNA]</scope>
    <source>
        <strain evidence="4">Ar21-2</strain>
    </source>
</reference>
<proteinExistence type="predicted"/>
<feature type="transmembrane region" description="Helical" evidence="2">
    <location>
        <begin position="296"/>
        <end position="320"/>
    </location>
</feature>
<feature type="region of interest" description="Disordered" evidence="1">
    <location>
        <begin position="111"/>
        <end position="131"/>
    </location>
</feature>
<organism evidence="3 4">
    <name type="scientific">Armillaria gallica</name>
    <name type="common">Bulbous honey fungus</name>
    <name type="synonym">Armillaria bulbosa</name>
    <dbReference type="NCBI Taxonomy" id="47427"/>
    <lineage>
        <taxon>Eukaryota</taxon>
        <taxon>Fungi</taxon>
        <taxon>Dikarya</taxon>
        <taxon>Basidiomycota</taxon>
        <taxon>Agaricomycotina</taxon>
        <taxon>Agaricomycetes</taxon>
        <taxon>Agaricomycetidae</taxon>
        <taxon>Agaricales</taxon>
        <taxon>Marasmiineae</taxon>
        <taxon>Physalacriaceae</taxon>
        <taxon>Armillaria</taxon>
    </lineage>
</organism>
<protein>
    <submittedName>
        <fullName evidence="3">Uncharacterized protein</fullName>
    </submittedName>
</protein>
<name>A0A2H3CAI8_ARMGA</name>
<dbReference type="OrthoDB" id="3039430at2759"/>
<dbReference type="AlphaFoldDB" id="A0A2H3CAI8"/>
<feature type="compositionally biased region" description="Basic and acidic residues" evidence="1">
    <location>
        <begin position="433"/>
        <end position="447"/>
    </location>
</feature>
<feature type="compositionally biased region" description="Low complexity" evidence="1">
    <location>
        <begin position="241"/>
        <end position="251"/>
    </location>
</feature>
<dbReference type="EMBL" id="KZ293753">
    <property type="protein sequence ID" value="PBK80081.1"/>
    <property type="molecule type" value="Genomic_DNA"/>
</dbReference>
<keyword evidence="4" id="KW-1185">Reference proteome</keyword>
<evidence type="ECO:0000313" key="3">
    <source>
        <dbReference type="EMBL" id="PBK80081.1"/>
    </source>
</evidence>
<dbReference type="Proteomes" id="UP000217790">
    <property type="component" value="Unassembled WGS sequence"/>
</dbReference>
<keyword evidence="2" id="KW-0472">Membrane</keyword>
<feature type="region of interest" description="Disordered" evidence="1">
    <location>
        <begin position="424"/>
        <end position="450"/>
    </location>
</feature>
<accession>A0A2H3CAI8</accession>
<keyword evidence="2" id="KW-1133">Transmembrane helix</keyword>
<feature type="compositionally biased region" description="Low complexity" evidence="1">
    <location>
        <begin position="264"/>
        <end position="288"/>
    </location>
</feature>
<gene>
    <name evidence="3" type="ORF">ARMGADRAFT_1092552</name>
</gene>
<sequence>MSWKISRDRNFEFKVTPFMVDEGARERHALTGIGDTASTLSKEVSACERFGISRSWLFKATIYYQFTTTYGFTFDDPPGSLIAGIPTVLTWHRNSDDPNDIYFERRNVVSQSSGNGDSVPSSSDTTQPQGTLTVTFPSAGRYVIEVLENQTDDVIGSSHSLTVVSQVQDIESIISMTGVPSFTNRPVSATTTSSLITSALTGPSPQTTSSSGIISKHSAYESITATVNGVIQDFSPRYHVTSAPSPTASSAREQNSSVYDPVISTPSANPAPSTSSPPSRSESPGSNSNRHHQLSIIIGATIGSLVFLLLLLGIAIFLFMRKRVPHYLQSIVSFSPDDEGKSQSISPVFPVGTAHSSTKIKDPAGKDRRRNAFGQVSRPLTVDPQIVGSARKQARPDRQGARQSGKGKRIKFARVKRNNFCTVSEPLPVDSGSAREHARRDGEERPRAALGDIETEVLRLKTQVYQILSQREAERVQGGPFDRPPSYAETTF</sequence>
<evidence type="ECO:0000256" key="1">
    <source>
        <dbReference type="SAM" id="MobiDB-lite"/>
    </source>
</evidence>
<feature type="compositionally biased region" description="Low complexity" evidence="1">
    <location>
        <begin position="111"/>
        <end position="124"/>
    </location>
</feature>